<keyword evidence="1" id="KW-0805">Transcription regulation</keyword>
<organism evidence="5 6">
    <name type="scientific">Pseudomonas putida</name>
    <name type="common">Arthrobacter siderocapsulatus</name>
    <dbReference type="NCBI Taxonomy" id="303"/>
    <lineage>
        <taxon>Bacteria</taxon>
        <taxon>Pseudomonadati</taxon>
        <taxon>Pseudomonadota</taxon>
        <taxon>Gammaproteobacteria</taxon>
        <taxon>Pseudomonadales</taxon>
        <taxon>Pseudomonadaceae</taxon>
        <taxon>Pseudomonas</taxon>
    </lineage>
</organism>
<comment type="caution">
    <text evidence="5">The sequence shown here is derived from an EMBL/GenBank/DDBJ whole genome shotgun (WGS) entry which is preliminary data.</text>
</comment>
<dbReference type="OrthoDB" id="34150at2"/>
<dbReference type="Pfam" id="PF06719">
    <property type="entry name" value="AraC_N"/>
    <property type="match status" value="1"/>
</dbReference>
<proteinExistence type="predicted"/>
<sequence>MSASIAAPGLEHLCNLIHPLATRPGFVETRLPEVEVLSWSGYVASSPQIYEPSLMILAQGSKLARLGERTLDYGAGQYLVQALSVPFMCETFASEAEPLYGVSVALDPLVLSEMVQSMDPLAAGLARAQTPESMSSAPLDEPMAEAVLRLLQCLQRDEDARVMGAARMREVYFAALNGPQAGALRALVEQQGHFARIGASLAFLRDHYDQPLSIDDLAGRANMSASAFHEHFKRTTLLSPIQYLKRLRLLKAQQMLIGEGLGVAQVAHRVGYQSSSQFSREYKRQFARNPGEEVASR</sequence>
<dbReference type="PROSITE" id="PS01124">
    <property type="entry name" value="HTH_ARAC_FAMILY_2"/>
    <property type="match status" value="1"/>
</dbReference>
<dbReference type="Proteomes" id="UP000186736">
    <property type="component" value="Unassembled WGS sequence"/>
</dbReference>
<gene>
    <name evidence="5" type="ORF">PSEMO_47660</name>
</gene>
<dbReference type="PANTHER" id="PTHR43436:SF2">
    <property type="entry name" value="ARAC_XYLS FAMILY TRANSCRIPTIONAL REGULATOR"/>
    <property type="match status" value="1"/>
</dbReference>
<evidence type="ECO:0000259" key="4">
    <source>
        <dbReference type="PROSITE" id="PS01124"/>
    </source>
</evidence>
<dbReference type="SUPFAM" id="SSF46689">
    <property type="entry name" value="Homeodomain-like"/>
    <property type="match status" value="2"/>
</dbReference>
<protein>
    <recommendedName>
        <fullName evidence="4">HTH araC/xylS-type domain-containing protein</fullName>
    </recommendedName>
</protein>
<evidence type="ECO:0000313" key="5">
    <source>
        <dbReference type="EMBL" id="OLS60355.1"/>
    </source>
</evidence>
<reference evidence="5 6" key="1">
    <citation type="submission" date="2016-10" db="EMBL/GenBank/DDBJ databases">
        <title>Genome Sequence of Pseudomonas putida GM4FR.</title>
        <authorList>
            <person name="Poehlein A."/>
            <person name="Wemheuer F."/>
            <person name="Hollensteiner J."/>
            <person name="Wemheuer B."/>
        </authorList>
    </citation>
    <scope>NUCLEOTIDE SEQUENCE [LARGE SCALE GENOMIC DNA]</scope>
    <source>
        <strain evidence="5 6">GM4FR</strain>
    </source>
</reference>
<dbReference type="AlphaFoldDB" id="A0A1Q9QZ08"/>
<dbReference type="Pfam" id="PF12833">
    <property type="entry name" value="HTH_18"/>
    <property type="match status" value="1"/>
</dbReference>
<dbReference type="PANTHER" id="PTHR43436">
    <property type="entry name" value="ARAC-FAMILY TRANSCRIPTIONAL REGULATOR"/>
    <property type="match status" value="1"/>
</dbReference>
<evidence type="ECO:0000256" key="3">
    <source>
        <dbReference type="ARBA" id="ARBA00023163"/>
    </source>
</evidence>
<dbReference type="InterPro" id="IPR009594">
    <property type="entry name" value="Tscrpt_reg_HTH_AraC_N"/>
</dbReference>
<dbReference type="InterPro" id="IPR018060">
    <property type="entry name" value="HTH_AraC"/>
</dbReference>
<dbReference type="SMART" id="SM00342">
    <property type="entry name" value="HTH_ARAC"/>
    <property type="match status" value="1"/>
</dbReference>
<evidence type="ECO:0000313" key="6">
    <source>
        <dbReference type="Proteomes" id="UP000186736"/>
    </source>
</evidence>
<dbReference type="EMBL" id="MKZO01000047">
    <property type="protein sequence ID" value="OLS60355.1"/>
    <property type="molecule type" value="Genomic_DNA"/>
</dbReference>
<dbReference type="GO" id="GO:0043565">
    <property type="term" value="F:sequence-specific DNA binding"/>
    <property type="evidence" value="ECO:0007669"/>
    <property type="project" value="InterPro"/>
</dbReference>
<evidence type="ECO:0000256" key="2">
    <source>
        <dbReference type="ARBA" id="ARBA00023125"/>
    </source>
</evidence>
<keyword evidence="3" id="KW-0804">Transcription</keyword>
<dbReference type="RefSeq" id="WP_075805470.1">
    <property type="nucleotide sequence ID" value="NZ_MKZO01000047.1"/>
</dbReference>
<accession>A0A1Q9QZ08</accession>
<dbReference type="InterPro" id="IPR009057">
    <property type="entry name" value="Homeodomain-like_sf"/>
</dbReference>
<dbReference type="GO" id="GO:0003700">
    <property type="term" value="F:DNA-binding transcription factor activity"/>
    <property type="evidence" value="ECO:0007669"/>
    <property type="project" value="InterPro"/>
</dbReference>
<dbReference type="InterPro" id="IPR018062">
    <property type="entry name" value="HTH_AraC-typ_CS"/>
</dbReference>
<dbReference type="PROSITE" id="PS00041">
    <property type="entry name" value="HTH_ARAC_FAMILY_1"/>
    <property type="match status" value="1"/>
</dbReference>
<keyword evidence="2" id="KW-0238">DNA-binding</keyword>
<name>A0A1Q9QZ08_PSEPU</name>
<evidence type="ECO:0000256" key="1">
    <source>
        <dbReference type="ARBA" id="ARBA00023015"/>
    </source>
</evidence>
<dbReference type="Gene3D" id="1.10.10.60">
    <property type="entry name" value="Homeodomain-like"/>
    <property type="match status" value="2"/>
</dbReference>
<feature type="domain" description="HTH araC/xylS-type" evidence="4">
    <location>
        <begin position="198"/>
        <end position="296"/>
    </location>
</feature>
<dbReference type="GO" id="GO:0009893">
    <property type="term" value="P:positive regulation of metabolic process"/>
    <property type="evidence" value="ECO:0007669"/>
    <property type="project" value="UniProtKB-ARBA"/>
</dbReference>